<dbReference type="OrthoDB" id="5337308at2759"/>
<dbReference type="GeneID" id="68291927"/>
<protein>
    <submittedName>
        <fullName evidence="2">Uncharacterized protein</fullName>
    </submittedName>
</protein>
<organism evidence="2 3">
    <name type="scientific">Cercospora kikuchii</name>
    <dbReference type="NCBI Taxonomy" id="84275"/>
    <lineage>
        <taxon>Eukaryota</taxon>
        <taxon>Fungi</taxon>
        <taxon>Dikarya</taxon>
        <taxon>Ascomycota</taxon>
        <taxon>Pezizomycotina</taxon>
        <taxon>Dothideomycetes</taxon>
        <taxon>Dothideomycetidae</taxon>
        <taxon>Mycosphaerellales</taxon>
        <taxon>Mycosphaerellaceae</taxon>
        <taxon>Cercospora</taxon>
    </lineage>
</organism>
<evidence type="ECO:0000313" key="3">
    <source>
        <dbReference type="Proteomes" id="UP000825890"/>
    </source>
</evidence>
<accession>A0A9P3FGF0</accession>
<evidence type="ECO:0000256" key="1">
    <source>
        <dbReference type="SAM" id="SignalP"/>
    </source>
</evidence>
<proteinExistence type="predicted"/>
<dbReference type="EMBL" id="BOLY01000004">
    <property type="protein sequence ID" value="GIZ43112.1"/>
    <property type="molecule type" value="Genomic_DNA"/>
</dbReference>
<reference evidence="2 3" key="1">
    <citation type="submission" date="2021-01" db="EMBL/GenBank/DDBJ databases">
        <title>Cercospora kikuchii MAFF 305040 whole genome shotgun sequence.</title>
        <authorList>
            <person name="Kashiwa T."/>
            <person name="Suzuki T."/>
        </authorList>
    </citation>
    <scope>NUCLEOTIDE SEQUENCE [LARGE SCALE GENOMIC DNA]</scope>
    <source>
        <strain evidence="2 3">MAFF 305040</strain>
    </source>
</reference>
<evidence type="ECO:0000313" key="2">
    <source>
        <dbReference type="EMBL" id="GIZ43112.1"/>
    </source>
</evidence>
<sequence length="351" mass="38880">MVKLLARLSSSGTMIVALALLVALPLTLCVPTHDTCLLAAGKSASNSTIVSRADTDKADEWFPFPPTAFQLTDPQIDQLSATDKQKGRLRRAQQGLRMYRQMQAQNPTPPTRFVPGYPMTSNTWLKAHGWVTRGTTEVNDLARNGLNPAFQDLGIRTGLDNWIESTITHERETVDKETGQIYPPTRGTYQSLFNFKDGVIVSLVAFSPDVMALKDGHRVPEKQIVPLKTFSDVVFLNWRGVMSHHQVDYDKSPKIEHIFQHNIADQGTIQVLKSVTGKKTAAEVGKWPGMMFETCSAKGFVLLNTPDMWGPALLLAQHKQGGPRVIDRMNVFDCGLTQSGTWCVYMHVGSG</sequence>
<dbReference type="Proteomes" id="UP000825890">
    <property type="component" value="Unassembled WGS sequence"/>
</dbReference>
<gene>
    <name evidence="2" type="ORF">CKM354_000635200</name>
</gene>
<name>A0A9P3FGF0_9PEZI</name>
<keyword evidence="1" id="KW-0732">Signal</keyword>
<keyword evidence="3" id="KW-1185">Reference proteome</keyword>
<feature type="chain" id="PRO_5040215892" evidence="1">
    <location>
        <begin position="30"/>
        <end position="351"/>
    </location>
</feature>
<comment type="caution">
    <text evidence="2">The sequence shown here is derived from an EMBL/GenBank/DDBJ whole genome shotgun (WGS) entry which is preliminary data.</text>
</comment>
<dbReference type="AlphaFoldDB" id="A0A9P3FGF0"/>
<feature type="signal peptide" evidence="1">
    <location>
        <begin position="1"/>
        <end position="29"/>
    </location>
</feature>
<dbReference type="RefSeq" id="XP_044657599.1">
    <property type="nucleotide sequence ID" value="XM_044801664.1"/>
</dbReference>